<sequence length="85" mass="9861">MWEAFFAGNVKQPQQFLLGLNVVAYERKKIGKDVTQELNKDSFNHNKCVNKGMLGYIKKNSKQKRHPTMYRPPKVRPKNLTIGGR</sequence>
<dbReference type="AlphaFoldDB" id="A0A413RYK3"/>
<accession>A0A413RYK3</accession>
<name>A0A413RYK3_9FIRM</name>
<reference evidence="2 3" key="1">
    <citation type="submission" date="2018-08" db="EMBL/GenBank/DDBJ databases">
        <title>A genome reference for cultivated species of the human gut microbiota.</title>
        <authorList>
            <person name="Zou Y."/>
            <person name="Xue W."/>
            <person name="Luo G."/>
        </authorList>
    </citation>
    <scope>NUCLEOTIDE SEQUENCE [LARGE SCALE GENOMIC DNA]</scope>
    <source>
        <strain evidence="2 3">AM43-2</strain>
    </source>
</reference>
<organism evidence="2 3">
    <name type="scientific">Eubacterium ventriosum</name>
    <dbReference type="NCBI Taxonomy" id="39496"/>
    <lineage>
        <taxon>Bacteria</taxon>
        <taxon>Bacillati</taxon>
        <taxon>Bacillota</taxon>
        <taxon>Clostridia</taxon>
        <taxon>Eubacteriales</taxon>
        <taxon>Eubacteriaceae</taxon>
        <taxon>Eubacterium</taxon>
    </lineage>
</organism>
<evidence type="ECO:0000313" key="3">
    <source>
        <dbReference type="Proteomes" id="UP000284598"/>
    </source>
</evidence>
<protein>
    <submittedName>
        <fullName evidence="2">Uncharacterized protein</fullName>
    </submittedName>
</protein>
<feature type="compositionally biased region" description="Basic residues" evidence="1">
    <location>
        <begin position="60"/>
        <end position="77"/>
    </location>
</feature>
<comment type="caution">
    <text evidence="2">The sequence shown here is derived from an EMBL/GenBank/DDBJ whole genome shotgun (WGS) entry which is preliminary data.</text>
</comment>
<proteinExistence type="predicted"/>
<dbReference type="Proteomes" id="UP000284598">
    <property type="component" value="Unassembled WGS sequence"/>
</dbReference>
<evidence type="ECO:0000256" key="1">
    <source>
        <dbReference type="SAM" id="MobiDB-lite"/>
    </source>
</evidence>
<feature type="non-terminal residue" evidence="2">
    <location>
        <position position="85"/>
    </location>
</feature>
<dbReference type="EMBL" id="QSFO01000009">
    <property type="protein sequence ID" value="RHA53763.1"/>
    <property type="molecule type" value="Genomic_DNA"/>
</dbReference>
<gene>
    <name evidence="2" type="ORF">DW929_08950</name>
</gene>
<evidence type="ECO:0000313" key="2">
    <source>
        <dbReference type="EMBL" id="RHA53763.1"/>
    </source>
</evidence>
<feature type="region of interest" description="Disordered" evidence="1">
    <location>
        <begin position="60"/>
        <end position="85"/>
    </location>
</feature>